<dbReference type="EC" id="2.7.7.108" evidence="8"/>
<dbReference type="GO" id="GO:0030145">
    <property type="term" value="F:manganese ion binding"/>
    <property type="evidence" value="ECO:0007669"/>
    <property type="project" value="UniProtKB-UniRule"/>
</dbReference>
<name>A0A1I1E556_9GAMM</name>
<evidence type="ECO:0000256" key="3">
    <source>
        <dbReference type="ARBA" id="ARBA00022695"/>
    </source>
</evidence>
<dbReference type="RefSeq" id="WP_091958263.1">
    <property type="nucleotide sequence ID" value="NZ_FOLH01000001.1"/>
</dbReference>
<keyword evidence="2 8" id="KW-0808">Transferase</keyword>
<comment type="catalytic activity">
    <reaction evidence="8">
        <text>L-tyrosyl-[protein] + UTP = O-(5'-uridylyl)-L-tyrosyl-[protein] + diphosphate</text>
        <dbReference type="Rhea" id="RHEA:83887"/>
        <dbReference type="Rhea" id="RHEA-COMP:10136"/>
        <dbReference type="Rhea" id="RHEA-COMP:20238"/>
        <dbReference type="ChEBI" id="CHEBI:33019"/>
        <dbReference type="ChEBI" id="CHEBI:46398"/>
        <dbReference type="ChEBI" id="CHEBI:46858"/>
        <dbReference type="ChEBI" id="CHEBI:90602"/>
    </reaction>
</comment>
<evidence type="ECO:0000256" key="6">
    <source>
        <dbReference type="ARBA" id="ARBA00022840"/>
    </source>
</evidence>
<dbReference type="STRING" id="1122252.SAMN05660443_0356"/>
<evidence type="ECO:0000256" key="7">
    <source>
        <dbReference type="ARBA" id="ARBA00022842"/>
    </source>
</evidence>
<feature type="binding site" evidence="8">
    <location>
        <position position="184"/>
    </location>
    <ligand>
        <name>ATP</name>
        <dbReference type="ChEBI" id="CHEBI:30616"/>
    </ligand>
</feature>
<evidence type="ECO:0000256" key="5">
    <source>
        <dbReference type="ARBA" id="ARBA00022741"/>
    </source>
</evidence>
<feature type="region of interest" description="Disordered" evidence="9">
    <location>
        <begin position="463"/>
        <end position="487"/>
    </location>
</feature>
<organism evidence="10 11">
    <name type="scientific">Marinospirillum celere</name>
    <dbReference type="NCBI Taxonomy" id="1122252"/>
    <lineage>
        <taxon>Bacteria</taxon>
        <taxon>Pseudomonadati</taxon>
        <taxon>Pseudomonadota</taxon>
        <taxon>Gammaproteobacteria</taxon>
        <taxon>Oceanospirillales</taxon>
        <taxon>Oceanospirillaceae</taxon>
        <taxon>Marinospirillum</taxon>
    </lineage>
</organism>
<comment type="catalytic activity">
    <reaction evidence="8">
        <text>L-threonyl-[protein] + ATP = 3-O-(5'-adenylyl)-L-threonyl-[protein] + diphosphate</text>
        <dbReference type="Rhea" id="RHEA:54292"/>
        <dbReference type="Rhea" id="RHEA-COMP:11060"/>
        <dbReference type="Rhea" id="RHEA-COMP:13847"/>
        <dbReference type="ChEBI" id="CHEBI:30013"/>
        <dbReference type="ChEBI" id="CHEBI:30616"/>
        <dbReference type="ChEBI" id="CHEBI:33019"/>
        <dbReference type="ChEBI" id="CHEBI:138113"/>
        <dbReference type="EC" id="2.7.7.108"/>
    </reaction>
</comment>
<evidence type="ECO:0000313" key="10">
    <source>
        <dbReference type="EMBL" id="SFB82301.1"/>
    </source>
</evidence>
<dbReference type="NCBIfam" id="NF000658">
    <property type="entry name" value="PRK00029.1"/>
    <property type="match status" value="1"/>
</dbReference>
<keyword evidence="4 8" id="KW-0479">Metal-binding</keyword>
<feature type="binding site" evidence="8">
    <location>
        <position position="127"/>
    </location>
    <ligand>
        <name>ATP</name>
        <dbReference type="ChEBI" id="CHEBI:30616"/>
    </ligand>
</feature>
<feature type="binding site" evidence="8">
    <location>
        <position position="94"/>
    </location>
    <ligand>
        <name>ATP</name>
        <dbReference type="ChEBI" id="CHEBI:30616"/>
    </ligand>
</feature>
<dbReference type="AlphaFoldDB" id="A0A1I1E556"/>
<comment type="catalytic activity">
    <reaction evidence="8">
        <text>L-seryl-[protein] + UTP = O-(5'-uridylyl)-L-seryl-[protein] + diphosphate</text>
        <dbReference type="Rhea" id="RHEA:64604"/>
        <dbReference type="Rhea" id="RHEA-COMP:9863"/>
        <dbReference type="Rhea" id="RHEA-COMP:16635"/>
        <dbReference type="ChEBI" id="CHEBI:29999"/>
        <dbReference type="ChEBI" id="CHEBI:33019"/>
        <dbReference type="ChEBI" id="CHEBI:46398"/>
        <dbReference type="ChEBI" id="CHEBI:156051"/>
    </reaction>
</comment>
<feature type="binding site" evidence="8">
    <location>
        <position position="263"/>
    </location>
    <ligand>
        <name>Mg(2+)</name>
        <dbReference type="ChEBI" id="CHEBI:18420"/>
    </ligand>
</feature>
<dbReference type="InterPro" id="IPR003846">
    <property type="entry name" value="SelO"/>
</dbReference>
<accession>A0A1I1E556</accession>
<dbReference type="GO" id="GO:0070733">
    <property type="term" value="F:AMPylase activity"/>
    <property type="evidence" value="ECO:0007669"/>
    <property type="project" value="UniProtKB-EC"/>
</dbReference>
<keyword evidence="6 8" id="KW-0067">ATP-binding</keyword>
<evidence type="ECO:0000256" key="8">
    <source>
        <dbReference type="HAMAP-Rule" id="MF_00692"/>
    </source>
</evidence>
<evidence type="ECO:0000313" key="11">
    <source>
        <dbReference type="Proteomes" id="UP000199058"/>
    </source>
</evidence>
<feature type="active site" description="Proton acceptor" evidence="8">
    <location>
        <position position="253"/>
    </location>
</feature>
<feature type="binding site" evidence="8">
    <location>
        <position position="254"/>
    </location>
    <ligand>
        <name>Mg(2+)</name>
        <dbReference type="ChEBI" id="CHEBI:18420"/>
    </ligand>
</feature>
<keyword evidence="3 8" id="KW-0548">Nucleotidyltransferase</keyword>
<comment type="catalytic activity">
    <reaction evidence="8">
        <text>L-tyrosyl-[protein] + ATP = O-(5'-adenylyl)-L-tyrosyl-[protein] + diphosphate</text>
        <dbReference type="Rhea" id="RHEA:54288"/>
        <dbReference type="Rhea" id="RHEA-COMP:10136"/>
        <dbReference type="Rhea" id="RHEA-COMP:13846"/>
        <dbReference type="ChEBI" id="CHEBI:30616"/>
        <dbReference type="ChEBI" id="CHEBI:33019"/>
        <dbReference type="ChEBI" id="CHEBI:46858"/>
        <dbReference type="ChEBI" id="CHEBI:83624"/>
        <dbReference type="EC" id="2.7.7.108"/>
    </reaction>
</comment>
<comment type="function">
    <text evidence="8">Nucleotidyltransferase involved in the post-translational modification of proteins. It can catalyze the addition of adenosine monophosphate (AMP) or uridine monophosphate (UMP) to a protein, resulting in modifications known as AMPylation and UMPylation.</text>
</comment>
<comment type="similarity">
    <text evidence="1 8">Belongs to the SELO family.</text>
</comment>
<keyword evidence="8" id="KW-0464">Manganese</keyword>
<comment type="catalytic activity">
    <reaction evidence="8">
        <text>L-histidyl-[protein] + UTP = N(tele)-(5'-uridylyl)-L-histidyl-[protein] + diphosphate</text>
        <dbReference type="Rhea" id="RHEA:83891"/>
        <dbReference type="Rhea" id="RHEA-COMP:9745"/>
        <dbReference type="Rhea" id="RHEA-COMP:20239"/>
        <dbReference type="ChEBI" id="CHEBI:29979"/>
        <dbReference type="ChEBI" id="CHEBI:33019"/>
        <dbReference type="ChEBI" id="CHEBI:46398"/>
        <dbReference type="ChEBI" id="CHEBI:233474"/>
    </reaction>
</comment>
<dbReference type="OrthoDB" id="9776281at2"/>
<dbReference type="EMBL" id="FOLH01000001">
    <property type="protein sequence ID" value="SFB82301.1"/>
    <property type="molecule type" value="Genomic_DNA"/>
</dbReference>
<dbReference type="GO" id="GO:0000287">
    <property type="term" value="F:magnesium ion binding"/>
    <property type="evidence" value="ECO:0007669"/>
    <property type="project" value="UniProtKB-UniRule"/>
</dbReference>
<keyword evidence="11" id="KW-1185">Reference proteome</keyword>
<reference evidence="10 11" key="1">
    <citation type="submission" date="2016-10" db="EMBL/GenBank/DDBJ databases">
        <authorList>
            <person name="de Groot N.N."/>
        </authorList>
    </citation>
    <scope>NUCLEOTIDE SEQUENCE [LARGE SCALE GENOMIC DNA]</scope>
    <source>
        <strain evidence="10 11">DSM 18438</strain>
    </source>
</reference>
<dbReference type="EC" id="2.7.7.-" evidence="8"/>
<keyword evidence="7 8" id="KW-0460">Magnesium</keyword>
<keyword evidence="5 8" id="KW-0547">Nucleotide-binding</keyword>
<protein>
    <recommendedName>
        <fullName evidence="8">Protein nucleotidyltransferase YdiU</fullName>
        <ecNumber evidence="8">2.7.7.-</ecNumber>
    </recommendedName>
    <alternativeName>
        <fullName evidence="8">Protein adenylyltransferase YdiU</fullName>
        <ecNumber evidence="8">2.7.7.108</ecNumber>
    </alternativeName>
    <alternativeName>
        <fullName evidence="8">Protein uridylyltransferase YdiU</fullName>
        <ecNumber evidence="8">2.7.7.-</ecNumber>
    </alternativeName>
</protein>
<proteinExistence type="inferred from homology"/>
<feature type="binding site" evidence="8">
    <location>
        <position position="91"/>
    </location>
    <ligand>
        <name>ATP</name>
        <dbReference type="ChEBI" id="CHEBI:30616"/>
    </ligand>
</feature>
<comment type="catalytic activity">
    <reaction evidence="8">
        <text>L-seryl-[protein] + ATP = 3-O-(5'-adenylyl)-L-seryl-[protein] + diphosphate</text>
        <dbReference type="Rhea" id="RHEA:58120"/>
        <dbReference type="Rhea" id="RHEA-COMP:9863"/>
        <dbReference type="Rhea" id="RHEA-COMP:15073"/>
        <dbReference type="ChEBI" id="CHEBI:29999"/>
        <dbReference type="ChEBI" id="CHEBI:30616"/>
        <dbReference type="ChEBI" id="CHEBI:33019"/>
        <dbReference type="ChEBI" id="CHEBI:142516"/>
        <dbReference type="EC" id="2.7.7.108"/>
    </reaction>
</comment>
<dbReference type="PANTHER" id="PTHR32057">
    <property type="entry name" value="PROTEIN ADENYLYLTRANSFERASE SELO, MITOCHONDRIAL"/>
    <property type="match status" value="1"/>
</dbReference>
<dbReference type="PANTHER" id="PTHR32057:SF14">
    <property type="entry name" value="PROTEIN ADENYLYLTRANSFERASE SELO, MITOCHONDRIAL"/>
    <property type="match status" value="1"/>
</dbReference>
<evidence type="ECO:0000256" key="4">
    <source>
        <dbReference type="ARBA" id="ARBA00022723"/>
    </source>
</evidence>
<comment type="cofactor">
    <cofactor evidence="8">
        <name>Mg(2+)</name>
        <dbReference type="ChEBI" id="CHEBI:18420"/>
    </cofactor>
    <cofactor evidence="8">
        <name>Mn(2+)</name>
        <dbReference type="ChEBI" id="CHEBI:29035"/>
    </cofactor>
</comment>
<dbReference type="Pfam" id="PF02696">
    <property type="entry name" value="SelO"/>
    <property type="match status" value="1"/>
</dbReference>
<sequence>MSTLDSLNLDNRYAQLPQRFFQFKAPERLRLPGYLVGLSTDTARLLGLDPCQLNEDQLVRIMTGHASLPGSEPLAMKYAGHQFGYYNPDLGDGRGLLLGEVTTAGQEHWELHLKGAGQTAFSRFGDGRAVLRSSIREFLGSEALHHLGIPTTRALAVVMTGESVRREQLEPGATLLRVTPSHLRFGHFEHFYYRQDHEGQQALLDFALQNYFPELLSTAEPAAELFAEVMQRTARLVAHWQALGFCHGVLNTDNMSLLGETLDYGPFAFLDFYQPGLVANHSDDRGRYAFEHQPDIVQWNLACLAQSLIKLAPVEALKDSLQRFPGLYQKAYRERLSQRLGLDPVADWPLVKDFLSLCEKGRLDWTQLLRLLAEQRLEEAEALMKEPAMAVSREAVDAWLLAWEERTGHYFATKQQRQQLLESRNPWVLPRTHLLQKAIEAAEGGDFSEVERQLAIFKQPFDASQRQPGDWESPPVDKQCLSLSCSS</sequence>
<feature type="binding site" evidence="8">
    <location>
        <position position="263"/>
    </location>
    <ligand>
        <name>ATP</name>
        <dbReference type="ChEBI" id="CHEBI:30616"/>
    </ligand>
</feature>
<feature type="binding site" evidence="8">
    <location>
        <position position="114"/>
    </location>
    <ligand>
        <name>ATP</name>
        <dbReference type="ChEBI" id="CHEBI:30616"/>
    </ligand>
</feature>
<dbReference type="GO" id="GO:0005524">
    <property type="term" value="F:ATP binding"/>
    <property type="evidence" value="ECO:0007669"/>
    <property type="project" value="UniProtKB-UniRule"/>
</dbReference>
<dbReference type="HAMAP" id="MF_00692">
    <property type="entry name" value="SelO"/>
    <property type="match status" value="1"/>
</dbReference>
<feature type="binding site" evidence="8">
    <location>
        <position position="177"/>
    </location>
    <ligand>
        <name>ATP</name>
        <dbReference type="ChEBI" id="CHEBI:30616"/>
    </ligand>
</feature>
<gene>
    <name evidence="8" type="primary">ydiU</name>
    <name evidence="8" type="synonym">selO</name>
    <name evidence="10" type="ORF">SAMN05660443_0356</name>
</gene>
<feature type="binding site" evidence="8">
    <location>
        <position position="126"/>
    </location>
    <ligand>
        <name>ATP</name>
        <dbReference type="ChEBI" id="CHEBI:30616"/>
    </ligand>
</feature>
<evidence type="ECO:0000256" key="9">
    <source>
        <dbReference type="SAM" id="MobiDB-lite"/>
    </source>
</evidence>
<evidence type="ECO:0000256" key="1">
    <source>
        <dbReference type="ARBA" id="ARBA00009747"/>
    </source>
</evidence>
<dbReference type="Proteomes" id="UP000199058">
    <property type="component" value="Unassembled WGS sequence"/>
</dbReference>
<feature type="binding site" evidence="8">
    <location>
        <position position="93"/>
    </location>
    <ligand>
        <name>ATP</name>
        <dbReference type="ChEBI" id="CHEBI:30616"/>
    </ligand>
</feature>
<evidence type="ECO:0000256" key="2">
    <source>
        <dbReference type="ARBA" id="ARBA00022679"/>
    </source>
</evidence>